<evidence type="ECO:0000256" key="1">
    <source>
        <dbReference type="ARBA" id="ARBA00008857"/>
    </source>
</evidence>
<proteinExistence type="inferred from homology"/>
<reference evidence="5 6" key="1">
    <citation type="submission" date="2020-08" db="EMBL/GenBank/DDBJ databases">
        <title>The isolate Caproiciproducens sp. 7D4C2 produces n-caproate at mildly acidic conditions from hexoses: genome and rBOX comparison with related strains and chain-elongating bacteria.</title>
        <authorList>
            <person name="Esquivel-Elizondo S."/>
            <person name="Bagci C."/>
            <person name="Temovska M."/>
            <person name="Jeon B.S."/>
            <person name="Bessarab I."/>
            <person name="Williams R.B.H."/>
            <person name="Huson D.H."/>
            <person name="Angenent L.T."/>
        </authorList>
    </citation>
    <scope>NUCLEOTIDE SEQUENCE [LARGE SCALE GENOMIC DNA]</scope>
    <source>
        <strain evidence="5 6">7D4C2</strain>
    </source>
</reference>
<evidence type="ECO:0000313" key="5">
    <source>
        <dbReference type="EMBL" id="QNK40234.1"/>
    </source>
</evidence>
<evidence type="ECO:0000313" key="6">
    <source>
        <dbReference type="Proteomes" id="UP000515909"/>
    </source>
</evidence>
<keyword evidence="3" id="KW-0233">DNA recombination</keyword>
<dbReference type="GO" id="GO:0006310">
    <property type="term" value="P:DNA recombination"/>
    <property type="evidence" value="ECO:0007669"/>
    <property type="project" value="UniProtKB-KW"/>
</dbReference>
<dbReference type="RefSeq" id="WP_187035420.1">
    <property type="nucleotide sequence ID" value="NZ_CP060286.1"/>
</dbReference>
<dbReference type="SUPFAM" id="SSF56349">
    <property type="entry name" value="DNA breaking-rejoining enzymes"/>
    <property type="match status" value="1"/>
</dbReference>
<dbReference type="InterPro" id="IPR013762">
    <property type="entry name" value="Integrase-like_cat_sf"/>
</dbReference>
<dbReference type="EMBL" id="CP060286">
    <property type="protein sequence ID" value="QNK40234.1"/>
    <property type="molecule type" value="Genomic_DNA"/>
</dbReference>
<dbReference type="PROSITE" id="PS51898">
    <property type="entry name" value="TYR_RECOMBINASE"/>
    <property type="match status" value="1"/>
</dbReference>
<dbReference type="InterPro" id="IPR011010">
    <property type="entry name" value="DNA_brk_join_enz"/>
</dbReference>
<dbReference type="GO" id="GO:0015074">
    <property type="term" value="P:DNA integration"/>
    <property type="evidence" value="ECO:0007669"/>
    <property type="project" value="InterPro"/>
</dbReference>
<protein>
    <submittedName>
        <fullName evidence="5">Tyrosine-type recombinase/integrase</fullName>
    </submittedName>
</protein>
<dbReference type="InterPro" id="IPR010998">
    <property type="entry name" value="Integrase_recombinase_N"/>
</dbReference>
<evidence type="ECO:0000256" key="2">
    <source>
        <dbReference type="ARBA" id="ARBA00023125"/>
    </source>
</evidence>
<keyword evidence="2" id="KW-0238">DNA-binding</keyword>
<name>A0A7G8T9E3_9FIRM</name>
<dbReference type="InterPro" id="IPR002104">
    <property type="entry name" value="Integrase_catalytic"/>
</dbReference>
<organism evidence="5 6">
    <name type="scientific">Caproicibacter fermentans</name>
    <dbReference type="NCBI Taxonomy" id="2576756"/>
    <lineage>
        <taxon>Bacteria</taxon>
        <taxon>Bacillati</taxon>
        <taxon>Bacillota</taxon>
        <taxon>Clostridia</taxon>
        <taxon>Eubacteriales</taxon>
        <taxon>Acutalibacteraceae</taxon>
        <taxon>Caproicibacter</taxon>
    </lineage>
</organism>
<dbReference type="Gene3D" id="1.10.150.130">
    <property type="match status" value="1"/>
</dbReference>
<feature type="domain" description="Tyr recombinase" evidence="4">
    <location>
        <begin position="215"/>
        <end position="402"/>
    </location>
</feature>
<evidence type="ECO:0000256" key="3">
    <source>
        <dbReference type="ARBA" id="ARBA00023172"/>
    </source>
</evidence>
<dbReference type="Pfam" id="PF00589">
    <property type="entry name" value="Phage_integrase"/>
    <property type="match status" value="1"/>
</dbReference>
<sequence length="416" mass="48009">MKHNTMYVDEMIPQVLDILETYGYSKRTLWMNMYGEFSRIKSFYQRQGTLIYDPEITEECVREATEQYRGGRIQRSFYNTVRKAASRLNEYYHTGTLEWSCNKRNTKYTLCDEFNRLLDAFLHSRDFHKNTKWDFAWVVRRYLHFFEQMGFRRMADVTMKHVRQFIVAAAPEMTDGSLHNLLCYIRQFHIFLQENGETVPDCIELLSYPIPRKARIKGYITDDELVRIMAQINTKTAMGKRDAAIISLGATTGLRAVDIVHLRLEDIDWRKGEIRISQSKTSESLSLPLVHETGELIKDYILNARPAAAYGEIFLRARAPICPLADGVPVGDMFDQYAKKAGIEHKPYDGKTFHGLRRHLAKNLIVSGVPVTTIAQILGHQSMESVKQYLLLDGQNLKECALDFSAIPLAREGVVM</sequence>
<accession>A0A7G8T9E3</accession>
<dbReference type="KEGG" id="cfem:HCR03_16385"/>
<dbReference type="Gene3D" id="1.10.443.10">
    <property type="entry name" value="Intergrase catalytic core"/>
    <property type="match status" value="1"/>
</dbReference>
<gene>
    <name evidence="5" type="ORF">HCR03_16385</name>
</gene>
<comment type="similarity">
    <text evidence="1">Belongs to the 'phage' integrase family.</text>
</comment>
<dbReference type="PANTHER" id="PTHR30349">
    <property type="entry name" value="PHAGE INTEGRASE-RELATED"/>
    <property type="match status" value="1"/>
</dbReference>
<dbReference type="Proteomes" id="UP000515909">
    <property type="component" value="Chromosome"/>
</dbReference>
<evidence type="ECO:0000259" key="4">
    <source>
        <dbReference type="PROSITE" id="PS51898"/>
    </source>
</evidence>
<dbReference type="InterPro" id="IPR050090">
    <property type="entry name" value="Tyrosine_recombinase_XerCD"/>
</dbReference>
<dbReference type="AlphaFoldDB" id="A0A7G8T9E3"/>
<dbReference type="GO" id="GO:0003677">
    <property type="term" value="F:DNA binding"/>
    <property type="evidence" value="ECO:0007669"/>
    <property type="project" value="UniProtKB-KW"/>
</dbReference>
<dbReference type="PANTHER" id="PTHR30349:SF41">
    <property type="entry name" value="INTEGRASE_RECOMBINASE PROTEIN MJ0367-RELATED"/>
    <property type="match status" value="1"/>
</dbReference>